<keyword evidence="3" id="KW-1185">Reference proteome</keyword>
<accession>A0A4W5NK87</accession>
<evidence type="ECO:0000313" key="3">
    <source>
        <dbReference type="Proteomes" id="UP000314982"/>
    </source>
</evidence>
<dbReference type="PANTHER" id="PTHR16112">
    <property type="entry name" value="METHYL-CPG BINDING PROTEIN, DROSOPHILA"/>
    <property type="match status" value="1"/>
</dbReference>
<dbReference type="GO" id="GO:0003682">
    <property type="term" value="F:chromatin binding"/>
    <property type="evidence" value="ECO:0007669"/>
    <property type="project" value="TreeGrafter"/>
</dbReference>
<feature type="region of interest" description="Disordered" evidence="1">
    <location>
        <begin position="235"/>
        <end position="254"/>
    </location>
</feature>
<dbReference type="Ensembl" id="ENSHHUT00000053182.1">
    <property type="protein sequence ID" value="ENSHHUP00000051367.1"/>
    <property type="gene ID" value="ENSHHUG00000030930.1"/>
</dbReference>
<dbReference type="GO" id="GO:0010369">
    <property type="term" value="C:chromocenter"/>
    <property type="evidence" value="ECO:0007669"/>
    <property type="project" value="TreeGrafter"/>
</dbReference>
<feature type="region of interest" description="Disordered" evidence="1">
    <location>
        <begin position="149"/>
        <end position="226"/>
    </location>
</feature>
<feature type="region of interest" description="Disordered" evidence="1">
    <location>
        <begin position="266"/>
        <end position="301"/>
    </location>
</feature>
<reference evidence="2" key="2">
    <citation type="submission" date="2025-08" db="UniProtKB">
        <authorList>
            <consortium name="Ensembl"/>
        </authorList>
    </citation>
    <scope>IDENTIFICATION</scope>
</reference>
<feature type="compositionally biased region" description="Polar residues" evidence="1">
    <location>
        <begin position="154"/>
        <end position="169"/>
    </location>
</feature>
<feature type="compositionally biased region" description="Basic residues" evidence="1">
    <location>
        <begin position="289"/>
        <end position="301"/>
    </location>
</feature>
<dbReference type="AlphaFoldDB" id="A0A4W5NK87"/>
<evidence type="ECO:0000256" key="1">
    <source>
        <dbReference type="SAM" id="MobiDB-lite"/>
    </source>
</evidence>
<protein>
    <submittedName>
        <fullName evidence="2">Uncharacterized protein</fullName>
    </submittedName>
</protein>
<name>A0A4W5NK87_9TELE</name>
<feature type="compositionally biased region" description="Basic and acidic residues" evidence="1">
    <location>
        <begin position="266"/>
        <end position="276"/>
    </location>
</feature>
<evidence type="ECO:0000313" key="2">
    <source>
        <dbReference type="Ensembl" id="ENSHHUP00000051367.1"/>
    </source>
</evidence>
<sequence length="301" mass="32501">MPLLQGPDGAINLLNNIQLNMAQPSEGEKTISLQVKDSPAPQEDIPASRLTPESAPSPCPVRTPVSQRGEGSVGSVLDPYASFMDTIYTSFLQVSAKEQEAAQTGADALCALPPSYPWEPPAPSAPLSLSPRRACSLRNPELSRLNMEAAHSPAQGTPKPSNDGSSTPPQSKPGVPEGHTNPPLPPIYLEEAKTESYSQVVTDRQGDRPQAGGYLSPRDGGSCPKEETVGLQHMEQGRNQTAQTVGARRGRKRKQTLQNVLEDFRDLDAPALEEPKPTVVLLKPERSVRGRRRRGARSQRQ</sequence>
<organism evidence="2 3">
    <name type="scientific">Hucho hucho</name>
    <name type="common">huchen</name>
    <dbReference type="NCBI Taxonomy" id="62062"/>
    <lineage>
        <taxon>Eukaryota</taxon>
        <taxon>Metazoa</taxon>
        <taxon>Chordata</taxon>
        <taxon>Craniata</taxon>
        <taxon>Vertebrata</taxon>
        <taxon>Euteleostomi</taxon>
        <taxon>Actinopterygii</taxon>
        <taxon>Neopterygii</taxon>
        <taxon>Teleostei</taxon>
        <taxon>Protacanthopterygii</taxon>
        <taxon>Salmoniformes</taxon>
        <taxon>Salmonidae</taxon>
        <taxon>Salmoninae</taxon>
        <taxon>Hucho</taxon>
    </lineage>
</organism>
<dbReference type="GeneTree" id="ENSGT00970000197062"/>
<proteinExistence type="predicted"/>
<reference evidence="2" key="3">
    <citation type="submission" date="2025-09" db="UniProtKB">
        <authorList>
            <consortium name="Ensembl"/>
        </authorList>
    </citation>
    <scope>IDENTIFICATION</scope>
</reference>
<dbReference type="GO" id="GO:0005634">
    <property type="term" value="C:nucleus"/>
    <property type="evidence" value="ECO:0007669"/>
    <property type="project" value="TreeGrafter"/>
</dbReference>
<reference evidence="3" key="1">
    <citation type="submission" date="2018-06" db="EMBL/GenBank/DDBJ databases">
        <title>Genome assembly of Danube salmon.</title>
        <authorList>
            <person name="Macqueen D.J."/>
            <person name="Gundappa M.K."/>
        </authorList>
    </citation>
    <scope>NUCLEOTIDE SEQUENCE [LARGE SCALE GENOMIC DNA]</scope>
</reference>
<dbReference type="PANTHER" id="PTHR16112:SF17">
    <property type="entry name" value="METHYL-CPG-BINDING DOMAIN PROTEIN 6"/>
    <property type="match status" value="1"/>
</dbReference>
<dbReference type="Proteomes" id="UP000314982">
    <property type="component" value="Unassembled WGS sequence"/>
</dbReference>
<dbReference type="STRING" id="62062.ENSHHUP00000051367"/>
<feature type="region of interest" description="Disordered" evidence="1">
    <location>
        <begin position="36"/>
        <end position="73"/>
    </location>
</feature>